<protein>
    <submittedName>
        <fullName evidence="12">Ubiquitin conjugation factor E4 B isoform X2</fullName>
    </submittedName>
</protein>
<evidence type="ECO:0000256" key="9">
    <source>
        <dbReference type="SAM" id="MobiDB-lite"/>
    </source>
</evidence>
<evidence type="ECO:0000256" key="2">
    <source>
        <dbReference type="ARBA" id="ARBA00004496"/>
    </source>
</evidence>
<dbReference type="Gene3D" id="3.30.40.10">
    <property type="entry name" value="Zinc/RING finger domain, C3HC4 (zinc finger)"/>
    <property type="match status" value="1"/>
</dbReference>
<keyword evidence="11" id="KW-1185">Reference proteome</keyword>
<dbReference type="InterPro" id="IPR019474">
    <property type="entry name" value="Ub_conjug_fac_E4_core"/>
</dbReference>
<dbReference type="PROSITE" id="PS51698">
    <property type="entry name" value="U_BOX"/>
    <property type="match status" value="1"/>
</dbReference>
<evidence type="ECO:0000256" key="1">
    <source>
        <dbReference type="ARBA" id="ARBA00004123"/>
    </source>
</evidence>
<dbReference type="CDD" id="cd16658">
    <property type="entry name" value="RING-Ubox_UBE4B"/>
    <property type="match status" value="1"/>
</dbReference>
<feature type="domain" description="U-box" evidence="10">
    <location>
        <begin position="1046"/>
        <end position="1119"/>
    </location>
</feature>
<evidence type="ECO:0000256" key="8">
    <source>
        <dbReference type="ARBA" id="ARBA00023242"/>
    </source>
</evidence>
<evidence type="ECO:0000256" key="3">
    <source>
        <dbReference type="ARBA" id="ARBA00004906"/>
    </source>
</evidence>
<feature type="compositionally biased region" description="Polar residues" evidence="9">
    <location>
        <begin position="208"/>
        <end position="217"/>
    </location>
</feature>
<accession>A0ABM1N9C4</accession>
<dbReference type="InterPro" id="IPR045132">
    <property type="entry name" value="UBE4"/>
</dbReference>
<evidence type="ECO:0000259" key="10">
    <source>
        <dbReference type="PROSITE" id="PS51698"/>
    </source>
</evidence>
<dbReference type="SUPFAM" id="SSF57850">
    <property type="entry name" value="RING/U-box"/>
    <property type="match status" value="1"/>
</dbReference>
<sequence length="1120" mass="128817">MSSELTQEEIRKRRLARLGGSAGFGGTSTSTSPPATPISQSPNNNIGVQQKEGNNGEAALEIECPMNVEMKEDITRKYENVFQVPSKPIDIGVACGSRTRTRPPPQRSDSETSSIHMEVDEVEEGDSRRQRTSSSTEMTEEQLMNAIARVLLCSFKEADPLYLPQTAEALKDKSTTVYADIISQSVTEVIFRIMEGNAQNLQSDLEYETNASPGNTVSSSSSSPIDTRGELVKSTVGDLETKSQAFNYLMECYVRVNVEERNHPKKSSIPPYSELLSDLRSQIIHHSVLLMRECFSSSEEMKREMPLLVRPLVHQTLPRGYLTELVLRTHMDVPLFNVIFMPILLGTHTLMKYSSIVANLHRYPIQVLSELTEIRCGARPLCMLITQLPIFHPELCTNSVGREFVLKSFFGPFLSVSVFAEDEPKVAERFFSGYACDKTINLTLQQELENTRVNLYKIFHEMLANVSSREPMLKYIATVLKHNEKRCQLHIEESILIGDGFMLNLLSVMQMLAVKVKLDKIDFMYPFHENALINIKNETRVMFTSQEVTDWLQKRIDDGEKWNEVKFATKCWFLTLHCHHVALMPTLQKYQRRLRLMRELQKLIDDTVASEAQWKNTPYANRNKLFIKKWKQQHKKLTKSKICADTGVLDKNLMRRTLIFYTQVAEYLLYLLTNSKPGACVNTLPLPHNSDVPNVFSAIPEWYVEDIAEFLLFALHFIPKVIIENMEDTMITFLLAMVCCSNSIKSPYLIAKIVEVIFTINPQVQNNTESLHNRIMSHQISQTLLPSSLMKFYTDVETTGSSSEFYDKFTIRYNISLIFKGMWVSPVHRQALINESRSGKQFVKFVNMLMNDTTFLLDESLESLKRIHEVQELIRDTQGWAKMSSEQQQTRMRQMNADERQCKSYLTLARETVDMFHYLTTDIKEPFLRPELVDRLASMLNFNLTQLCGPKCKNLKVKNPEKYGWEPRWLLSHIVDIYLHLDCEDFARAIAGDERSFSRELFDDAVTRMERSTIKSGVELEQFRTLSSKAQQILEDNQKSEDWMNDAPDEFKDPLMMTVMTDPVLLPSGLIMDRSVIMRHLLNSSTDPFNRQHLTEDMLVPATELKERIRSWKAERSKST</sequence>
<dbReference type="Proteomes" id="UP000695000">
    <property type="component" value="Unplaced"/>
</dbReference>
<dbReference type="PANTHER" id="PTHR13931:SF2">
    <property type="entry name" value="UBIQUITIN CONJUGATION FACTOR E4 B"/>
    <property type="match status" value="1"/>
</dbReference>
<organism evidence="11 12">
    <name type="scientific">Nicrophorus vespilloides</name>
    <name type="common">Boreal carrion beetle</name>
    <dbReference type="NCBI Taxonomy" id="110193"/>
    <lineage>
        <taxon>Eukaryota</taxon>
        <taxon>Metazoa</taxon>
        <taxon>Ecdysozoa</taxon>
        <taxon>Arthropoda</taxon>
        <taxon>Hexapoda</taxon>
        <taxon>Insecta</taxon>
        <taxon>Pterygota</taxon>
        <taxon>Neoptera</taxon>
        <taxon>Endopterygota</taxon>
        <taxon>Coleoptera</taxon>
        <taxon>Polyphaga</taxon>
        <taxon>Staphyliniformia</taxon>
        <taxon>Silphidae</taxon>
        <taxon>Nicrophorinae</taxon>
        <taxon>Nicrophorus</taxon>
    </lineage>
</organism>
<dbReference type="Pfam" id="PF10408">
    <property type="entry name" value="Ufd2P_core"/>
    <property type="match status" value="1"/>
</dbReference>
<dbReference type="InterPro" id="IPR013083">
    <property type="entry name" value="Znf_RING/FYVE/PHD"/>
</dbReference>
<evidence type="ECO:0000256" key="7">
    <source>
        <dbReference type="ARBA" id="ARBA00022786"/>
    </source>
</evidence>
<feature type="region of interest" description="Disordered" evidence="9">
    <location>
        <begin position="1"/>
        <end position="54"/>
    </location>
</feature>
<evidence type="ECO:0000256" key="4">
    <source>
        <dbReference type="ARBA" id="ARBA00007434"/>
    </source>
</evidence>
<dbReference type="SMART" id="SM00504">
    <property type="entry name" value="Ubox"/>
    <property type="match status" value="1"/>
</dbReference>
<dbReference type="GeneID" id="108567448"/>
<dbReference type="Pfam" id="PF04564">
    <property type="entry name" value="U-box"/>
    <property type="match status" value="1"/>
</dbReference>
<comment type="similarity">
    <text evidence="4">Belongs to the ubiquitin conjugation factor E4 family.</text>
</comment>
<dbReference type="RefSeq" id="XP_017783424.1">
    <property type="nucleotide sequence ID" value="XM_017927935.1"/>
</dbReference>
<evidence type="ECO:0000256" key="5">
    <source>
        <dbReference type="ARBA" id="ARBA00022490"/>
    </source>
</evidence>
<keyword evidence="7" id="KW-0833">Ubl conjugation pathway</keyword>
<feature type="compositionally biased region" description="Polar residues" evidence="9">
    <location>
        <begin position="43"/>
        <end position="53"/>
    </location>
</feature>
<name>A0ABM1N9C4_NICVS</name>
<feature type="compositionally biased region" description="Low complexity" evidence="9">
    <location>
        <begin position="27"/>
        <end position="42"/>
    </location>
</feature>
<evidence type="ECO:0000313" key="11">
    <source>
        <dbReference type="Proteomes" id="UP000695000"/>
    </source>
</evidence>
<reference evidence="12" key="1">
    <citation type="submission" date="2025-08" db="UniProtKB">
        <authorList>
            <consortium name="RefSeq"/>
        </authorList>
    </citation>
    <scope>IDENTIFICATION</scope>
    <source>
        <tissue evidence="12">Whole Larva</tissue>
    </source>
</reference>
<keyword evidence="8" id="KW-0539">Nucleus</keyword>
<keyword evidence="6" id="KW-0808">Transferase</keyword>
<gene>
    <name evidence="12" type="primary">LOC108567448</name>
</gene>
<evidence type="ECO:0000256" key="6">
    <source>
        <dbReference type="ARBA" id="ARBA00022679"/>
    </source>
</evidence>
<feature type="region of interest" description="Disordered" evidence="9">
    <location>
        <begin position="93"/>
        <end position="139"/>
    </location>
</feature>
<feature type="region of interest" description="Disordered" evidence="9">
    <location>
        <begin position="208"/>
        <end position="229"/>
    </location>
</feature>
<dbReference type="InterPro" id="IPR003613">
    <property type="entry name" value="Ubox_domain"/>
</dbReference>
<evidence type="ECO:0000313" key="12">
    <source>
        <dbReference type="RefSeq" id="XP_017783424.1"/>
    </source>
</evidence>
<keyword evidence="5" id="KW-0963">Cytoplasm</keyword>
<comment type="subcellular location">
    <subcellularLocation>
        <location evidence="2">Cytoplasm</location>
    </subcellularLocation>
    <subcellularLocation>
        <location evidence="1">Nucleus</location>
    </subcellularLocation>
</comment>
<proteinExistence type="inferred from homology"/>
<dbReference type="PANTHER" id="PTHR13931">
    <property type="entry name" value="UBIQUITINATION FACTOR E4"/>
    <property type="match status" value="1"/>
</dbReference>
<comment type="pathway">
    <text evidence="3">Protein modification; protein ubiquitination.</text>
</comment>